<dbReference type="InterPro" id="IPR018580">
    <property type="entry name" value="Uncharacterised_YfhO"/>
</dbReference>
<feature type="transmembrane region" description="Helical" evidence="1">
    <location>
        <begin position="306"/>
        <end position="323"/>
    </location>
</feature>
<proteinExistence type="predicted"/>
<feature type="transmembrane region" description="Helical" evidence="1">
    <location>
        <begin position="505"/>
        <end position="524"/>
    </location>
</feature>
<evidence type="ECO:0000313" key="3">
    <source>
        <dbReference type="Proteomes" id="UP000178710"/>
    </source>
</evidence>
<evidence type="ECO:0000256" key="1">
    <source>
        <dbReference type="SAM" id="Phobius"/>
    </source>
</evidence>
<keyword evidence="1" id="KW-1133">Transmembrane helix</keyword>
<gene>
    <name evidence="2" type="ORF">A3C12_01255</name>
</gene>
<dbReference type="PANTHER" id="PTHR38454:SF1">
    <property type="entry name" value="INTEGRAL MEMBRANE PROTEIN"/>
    <property type="match status" value="1"/>
</dbReference>
<evidence type="ECO:0000313" key="2">
    <source>
        <dbReference type="EMBL" id="OHA00755.1"/>
    </source>
</evidence>
<sequence>MIAHITNMIKKGAAARGSVLVFFAVLAVAVLSPFLFGDRLMLSADSDALYYYYPAFDFYGTALKAGESFLWNPYLFSGFPTYLSQSAGFLDPVNMILFRFLPNFTAYHVRLAVDVFLVMLFSYLAARAYGISRLAASLVGPSYLLAFHWRFLSNPVITNSLFLLPFLFLVYSRLRDQNRRTWPWMMIGGAGVGWSFLSGYAQLTIYALFLLGLYALIDFIWRGEIKKGLPFFIKRFWPLLGIPLVGFVVGLPQILPALKFLPLTIRSGGLEFVLTTGKSLGLGDFILFLFPDYLYFPYLTAGRKPLFVGALWFLLALFAFFAVKSKKIVAPFAILFGFTLLASLSYSPIFYFLQKLPLFEYFRFPYRWLYLGAWFLAMLGAYGFDAMSGLVDTKRFRRAVYILSGFTGLFGLGVLALNLASRAFMERVSLALHSLFSAFLYGRLGFTKETGHYLDAVRRGAAAWRQSVAFQDFAFLVPFLLLLVSVALVFLWARGRLGAGRFRSSAAALVIIGFLAIFAVQWPLSLPKNDVVLPGTLVDKFIPAEDRLIYRTFPFMLDRGFREKIPPKFALAPDEILELTTLQLKSGWPNTNFYSGISSVDGYDVFVPREYLKDLVAMGSTHGGEDATKSLPEEEKIKRLLTHIPELGRMGGKYIISGVTLEHPKLIFLGSYVASRYQIPIYLYRNIDARPRFYLIDSIDERQPKGEIVPVRPIKIENGYFEFEIEVSKSQQLIVLESNLPGWEARIDGKAANIFPAEGLYMAVEIPQGVHAVTFQYAGMQNELRWLRLLGLVE</sequence>
<protein>
    <submittedName>
        <fullName evidence="2">Uncharacterized protein</fullName>
    </submittedName>
</protein>
<feature type="transmembrane region" description="Helical" evidence="1">
    <location>
        <begin position="329"/>
        <end position="353"/>
    </location>
</feature>
<feature type="transmembrane region" description="Helical" evidence="1">
    <location>
        <begin position="275"/>
        <end position="294"/>
    </location>
</feature>
<feature type="transmembrane region" description="Helical" evidence="1">
    <location>
        <begin position="365"/>
        <end position="384"/>
    </location>
</feature>
<accession>A0A1G2KMU4</accession>
<feature type="transmembrane region" description="Helical" evidence="1">
    <location>
        <begin position="236"/>
        <end position="255"/>
    </location>
</feature>
<feature type="transmembrane region" description="Helical" evidence="1">
    <location>
        <begin position="157"/>
        <end position="174"/>
    </location>
</feature>
<dbReference type="EMBL" id="MHQK01000048">
    <property type="protein sequence ID" value="OHA00755.1"/>
    <property type="molecule type" value="Genomic_DNA"/>
</dbReference>
<keyword evidence="1" id="KW-0812">Transmembrane</keyword>
<reference evidence="2 3" key="1">
    <citation type="journal article" date="2016" name="Nat. Commun.">
        <title>Thousands of microbial genomes shed light on interconnected biogeochemical processes in an aquifer system.</title>
        <authorList>
            <person name="Anantharaman K."/>
            <person name="Brown C.T."/>
            <person name="Hug L.A."/>
            <person name="Sharon I."/>
            <person name="Castelle C.J."/>
            <person name="Probst A.J."/>
            <person name="Thomas B.C."/>
            <person name="Singh A."/>
            <person name="Wilkins M.J."/>
            <person name="Karaoz U."/>
            <person name="Brodie E.L."/>
            <person name="Williams K.H."/>
            <person name="Hubbard S.S."/>
            <person name="Banfield J.F."/>
        </authorList>
    </citation>
    <scope>NUCLEOTIDE SEQUENCE [LARGE SCALE GENOMIC DNA]</scope>
</reference>
<organism evidence="2 3">
    <name type="scientific">Candidatus Sungbacteria bacterium RIFCSPHIGHO2_02_FULL_49_20</name>
    <dbReference type="NCBI Taxonomy" id="1802272"/>
    <lineage>
        <taxon>Bacteria</taxon>
        <taxon>Candidatus Sungiibacteriota</taxon>
    </lineage>
</organism>
<name>A0A1G2KMU4_9BACT</name>
<keyword evidence="1" id="KW-0472">Membrane</keyword>
<feature type="transmembrane region" description="Helical" evidence="1">
    <location>
        <begin position="107"/>
        <end position="126"/>
    </location>
</feature>
<dbReference type="AlphaFoldDB" id="A0A1G2KMU4"/>
<feature type="transmembrane region" description="Helical" evidence="1">
    <location>
        <begin position="399"/>
        <end position="421"/>
    </location>
</feature>
<dbReference type="PANTHER" id="PTHR38454">
    <property type="entry name" value="INTEGRAL MEMBRANE PROTEIN-RELATED"/>
    <property type="match status" value="1"/>
</dbReference>
<comment type="caution">
    <text evidence="2">The sequence shown here is derived from an EMBL/GenBank/DDBJ whole genome shotgun (WGS) entry which is preliminary data.</text>
</comment>
<feature type="transmembrane region" description="Helical" evidence="1">
    <location>
        <begin position="203"/>
        <end position="221"/>
    </location>
</feature>
<feature type="transmembrane region" description="Helical" evidence="1">
    <location>
        <begin position="473"/>
        <end position="493"/>
    </location>
</feature>
<feature type="transmembrane region" description="Helical" evidence="1">
    <location>
        <begin position="12"/>
        <end position="36"/>
    </location>
</feature>
<dbReference type="Proteomes" id="UP000178710">
    <property type="component" value="Unassembled WGS sequence"/>
</dbReference>